<dbReference type="InterPro" id="IPR017439">
    <property type="entry name" value="Amidohydrolase"/>
</dbReference>
<keyword evidence="4" id="KW-1185">Reference proteome</keyword>
<evidence type="ECO:0000259" key="2">
    <source>
        <dbReference type="Pfam" id="PF07687"/>
    </source>
</evidence>
<dbReference type="RefSeq" id="WP_209738829.1">
    <property type="nucleotide sequence ID" value="NZ_CP072611.1"/>
</dbReference>
<dbReference type="InterPro" id="IPR036264">
    <property type="entry name" value="Bact_exopeptidase_dim_dom"/>
</dbReference>
<dbReference type="SUPFAM" id="SSF55031">
    <property type="entry name" value="Bacterial exopeptidase dimerisation domain"/>
    <property type="match status" value="1"/>
</dbReference>
<keyword evidence="1" id="KW-0378">Hydrolase</keyword>
<dbReference type="InterPro" id="IPR011650">
    <property type="entry name" value="Peptidase_M20_dimer"/>
</dbReference>
<dbReference type="PANTHER" id="PTHR11014">
    <property type="entry name" value="PEPTIDASE M20 FAMILY MEMBER"/>
    <property type="match status" value="1"/>
</dbReference>
<organism evidence="3 4">
    <name type="scientific">Aureimonas populi</name>
    <dbReference type="NCBI Taxonomy" id="1701758"/>
    <lineage>
        <taxon>Bacteria</taxon>
        <taxon>Pseudomonadati</taxon>
        <taxon>Pseudomonadota</taxon>
        <taxon>Alphaproteobacteria</taxon>
        <taxon>Hyphomicrobiales</taxon>
        <taxon>Aurantimonadaceae</taxon>
        <taxon>Aureimonas</taxon>
    </lineage>
</organism>
<dbReference type="EMBL" id="JBHUIJ010000015">
    <property type="protein sequence ID" value="MFD2238281.1"/>
    <property type="molecule type" value="Genomic_DNA"/>
</dbReference>
<dbReference type="InterPro" id="IPR002933">
    <property type="entry name" value="Peptidase_M20"/>
</dbReference>
<name>A0ABW5CPP6_9HYPH</name>
<dbReference type="PANTHER" id="PTHR11014:SF63">
    <property type="entry name" value="METALLOPEPTIDASE, PUTATIVE (AFU_ORTHOLOGUE AFUA_6G09600)-RELATED"/>
    <property type="match status" value="1"/>
</dbReference>
<dbReference type="Pfam" id="PF01546">
    <property type="entry name" value="Peptidase_M20"/>
    <property type="match status" value="1"/>
</dbReference>
<dbReference type="NCBIfam" id="TIGR01891">
    <property type="entry name" value="amidohydrolases"/>
    <property type="match status" value="1"/>
</dbReference>
<sequence length="386" mass="41246">MTVLPRIEAFARDLEAIRHDLHAHPEIGFEEHRTSAIVAEALEGMGAIVHRGVGGTGVVALIEGKRPGARRIGLRADMDALPMDEETNLPYRSTVPGRFHGCGHDGHTTMLLGAARYLAETRDFAGTAVCIFQPAEEGLGGARAMLADGLFERFPCDEVYGLHNAPQYALGQVAVFPGKAMAGATFFDIHIRGRGAHGAQPHNSKDAVLIATMLAQNLQSVVSRNVTPMEPAVLSITRIESGSAYNVIPAEAKMSGTLRYFDDGVRDLMHERIEKIAEGMALGFEVEIAVDLRPIFTVLDNAGEQTAYLQEAAAEIVGTDGVLTARKPVTGSEDFADMLQAVPGAYCWVGHGGDVPVHNPAFVLDDAILPIGASVLARIVEKRLAA</sequence>
<gene>
    <name evidence="3" type="ORF">ACFSKQ_12560</name>
</gene>
<dbReference type="CDD" id="cd05666">
    <property type="entry name" value="M20_Acy1-like"/>
    <property type="match status" value="1"/>
</dbReference>
<proteinExistence type="predicted"/>
<protein>
    <submittedName>
        <fullName evidence="3">M20 aminoacylase family protein</fullName>
    </submittedName>
</protein>
<dbReference type="Pfam" id="PF07687">
    <property type="entry name" value="M20_dimer"/>
    <property type="match status" value="1"/>
</dbReference>
<dbReference type="Gene3D" id="3.40.630.10">
    <property type="entry name" value="Zn peptidases"/>
    <property type="match status" value="1"/>
</dbReference>
<reference evidence="4" key="1">
    <citation type="journal article" date="2019" name="Int. J. Syst. Evol. Microbiol.">
        <title>The Global Catalogue of Microorganisms (GCM) 10K type strain sequencing project: providing services to taxonomists for standard genome sequencing and annotation.</title>
        <authorList>
            <consortium name="The Broad Institute Genomics Platform"/>
            <consortium name="The Broad Institute Genome Sequencing Center for Infectious Disease"/>
            <person name="Wu L."/>
            <person name="Ma J."/>
        </authorList>
    </citation>
    <scope>NUCLEOTIDE SEQUENCE [LARGE SCALE GENOMIC DNA]</scope>
    <source>
        <strain evidence="4">ZS-35-S2</strain>
    </source>
</reference>
<dbReference type="PIRSF" id="PIRSF005962">
    <property type="entry name" value="Pept_M20D_amidohydro"/>
    <property type="match status" value="1"/>
</dbReference>
<dbReference type="Proteomes" id="UP001597371">
    <property type="component" value="Unassembled WGS sequence"/>
</dbReference>
<feature type="domain" description="Peptidase M20 dimerisation" evidence="2">
    <location>
        <begin position="183"/>
        <end position="277"/>
    </location>
</feature>
<evidence type="ECO:0000313" key="4">
    <source>
        <dbReference type="Proteomes" id="UP001597371"/>
    </source>
</evidence>
<evidence type="ECO:0000256" key="1">
    <source>
        <dbReference type="ARBA" id="ARBA00022801"/>
    </source>
</evidence>
<dbReference type="SUPFAM" id="SSF53187">
    <property type="entry name" value="Zn-dependent exopeptidases"/>
    <property type="match status" value="1"/>
</dbReference>
<accession>A0ABW5CPP6</accession>
<evidence type="ECO:0000313" key="3">
    <source>
        <dbReference type="EMBL" id="MFD2238281.1"/>
    </source>
</evidence>
<dbReference type="Gene3D" id="3.30.70.360">
    <property type="match status" value="1"/>
</dbReference>
<comment type="caution">
    <text evidence="3">The sequence shown here is derived from an EMBL/GenBank/DDBJ whole genome shotgun (WGS) entry which is preliminary data.</text>
</comment>